<feature type="compositionally biased region" description="Pro residues" evidence="1">
    <location>
        <begin position="48"/>
        <end position="62"/>
    </location>
</feature>
<organism evidence="3 4">
    <name type="scientific">Bogoriella caseilytica</name>
    <dbReference type="NCBI Taxonomy" id="56055"/>
    <lineage>
        <taxon>Bacteria</taxon>
        <taxon>Bacillati</taxon>
        <taxon>Actinomycetota</taxon>
        <taxon>Actinomycetes</taxon>
        <taxon>Micrococcales</taxon>
        <taxon>Bogoriellaceae</taxon>
        <taxon>Bogoriella</taxon>
    </lineage>
</organism>
<evidence type="ECO:0000313" key="3">
    <source>
        <dbReference type="EMBL" id="ROR73892.1"/>
    </source>
</evidence>
<feature type="transmembrane region" description="Helical" evidence="2">
    <location>
        <begin position="251"/>
        <end position="272"/>
    </location>
</feature>
<keyword evidence="2" id="KW-0812">Transmembrane</keyword>
<keyword evidence="4" id="KW-1185">Reference proteome</keyword>
<keyword evidence="2" id="KW-0472">Membrane</keyword>
<evidence type="ECO:0000256" key="2">
    <source>
        <dbReference type="SAM" id="Phobius"/>
    </source>
</evidence>
<feature type="compositionally biased region" description="Low complexity" evidence="1">
    <location>
        <begin position="9"/>
        <end position="18"/>
    </location>
</feature>
<dbReference type="EMBL" id="RKHK01000001">
    <property type="protein sequence ID" value="ROR73892.1"/>
    <property type="molecule type" value="Genomic_DNA"/>
</dbReference>
<protein>
    <recommendedName>
        <fullName evidence="5">Yip1 domain-containing protein</fullName>
    </recommendedName>
</protein>
<evidence type="ECO:0008006" key="5">
    <source>
        <dbReference type="Google" id="ProtNLM"/>
    </source>
</evidence>
<keyword evidence="2" id="KW-1133">Transmembrane helix</keyword>
<feature type="transmembrane region" description="Helical" evidence="2">
    <location>
        <begin position="315"/>
        <end position="341"/>
    </location>
</feature>
<evidence type="ECO:0000313" key="4">
    <source>
        <dbReference type="Proteomes" id="UP000280668"/>
    </source>
</evidence>
<feature type="transmembrane region" description="Helical" evidence="2">
    <location>
        <begin position="210"/>
        <end position="230"/>
    </location>
</feature>
<feature type="compositionally biased region" description="Pro residues" evidence="1">
    <location>
        <begin position="72"/>
        <end position="82"/>
    </location>
</feature>
<evidence type="ECO:0000256" key="1">
    <source>
        <dbReference type="SAM" id="MobiDB-lite"/>
    </source>
</evidence>
<proteinExistence type="predicted"/>
<feature type="transmembrane region" description="Helical" evidence="2">
    <location>
        <begin position="278"/>
        <end position="303"/>
    </location>
</feature>
<reference evidence="3 4" key="1">
    <citation type="submission" date="2018-11" db="EMBL/GenBank/DDBJ databases">
        <title>Sequencing the genomes of 1000 actinobacteria strains.</title>
        <authorList>
            <person name="Klenk H.-P."/>
        </authorList>
    </citation>
    <scope>NUCLEOTIDE SEQUENCE [LARGE SCALE GENOMIC DNA]</scope>
    <source>
        <strain evidence="3 4">DSM 11294</strain>
    </source>
</reference>
<feature type="transmembrane region" description="Helical" evidence="2">
    <location>
        <begin position="170"/>
        <end position="190"/>
    </location>
</feature>
<feature type="compositionally biased region" description="Pro residues" evidence="1">
    <location>
        <begin position="92"/>
        <end position="102"/>
    </location>
</feature>
<dbReference type="AlphaFoldDB" id="A0A3N2BF66"/>
<accession>A0A3N2BF66</accession>
<dbReference type="RefSeq" id="WP_170163290.1">
    <property type="nucleotide sequence ID" value="NZ_RKHK01000001.1"/>
</dbReference>
<sequence>MTDHPSHPPAGDDAAAGPVPHPPVHPEHPGPEQPYSPDQQPVYEQPAPQQPGYPPQQHPYPGAPGSQTQQPGYPPQQHPYPGAPGSQTQQPGYPPPQHPYPGAPGSQASAGQHYGPVPEQPAAPRKPSAFAAFALVPLTVLKRIWSGDTGAALTYPGELGQKLGKAHGPWLTVGGTVVVLAMITGLFGTLVSDISMRVSSPFGVSAMTYVTSMVLVPFLAGASFVLRVFTIRWTLGVRQVADASLAEAGNLMAAAGSLYVAFWAVLVPLSLLPGPVGGFLVSLGSAAVGFVAILGAELIIYVGIARRVESPKGPLVPHVLLSLAHAAMVFLLVAIILSISFEAMFYSGFLPFFRF</sequence>
<dbReference type="Proteomes" id="UP000280668">
    <property type="component" value="Unassembled WGS sequence"/>
</dbReference>
<name>A0A3N2BF66_9MICO</name>
<gene>
    <name evidence="3" type="ORF">EDD31_2285</name>
</gene>
<feature type="region of interest" description="Disordered" evidence="1">
    <location>
        <begin position="1"/>
        <end position="123"/>
    </location>
</feature>
<comment type="caution">
    <text evidence="3">The sequence shown here is derived from an EMBL/GenBank/DDBJ whole genome shotgun (WGS) entry which is preliminary data.</text>
</comment>